<keyword evidence="2" id="KW-1185">Reference proteome</keyword>
<sequence length="365" mass="38980">MASSSSNQHEHSARDVVALMGVNCWSRSSYQIALRLHERGEWPAYLAAAELPWVTKALESHELWDRFISPRSEQWRFHAPPPPIFDMPPTPAHDTTQKRSPSDIAALTYSGKRIARQDNDSGNNTHQLRAGKRARAITAASMDSDDDMLSVLSGSDIDMAMWANDASVTPNPVSPGSASTDAIHAKSASDNTPTDATSDLASAEGSLVCALAAFHARAAIFEQYVPVLCGTRDCTKCTDVAVALDDVAAAHVKLAANNSADADADADEAMDVEVPSLVDAKMPEPLLSRNIDEDEEYDDDDDGDVHMADNDKHVPQKAEPSTAAPSQSTNGTLVTGIVVATSQPVHSQDQSVSNALPNGIVKDSI</sequence>
<evidence type="ECO:0000313" key="1">
    <source>
        <dbReference type="EMBL" id="KAJ2886770.1"/>
    </source>
</evidence>
<name>A0ACC1LX94_9FUNG</name>
<evidence type="ECO:0000313" key="2">
    <source>
        <dbReference type="Proteomes" id="UP001139981"/>
    </source>
</evidence>
<dbReference type="Proteomes" id="UP001139981">
    <property type="component" value="Unassembled WGS sequence"/>
</dbReference>
<comment type="caution">
    <text evidence="1">The sequence shown here is derived from an EMBL/GenBank/DDBJ whole genome shotgun (WGS) entry which is preliminary data.</text>
</comment>
<proteinExistence type="predicted"/>
<protein>
    <submittedName>
        <fullName evidence="1">Uncharacterized protein</fullName>
    </submittedName>
</protein>
<organism evidence="1 2">
    <name type="scientific">Coemansia aciculifera</name>
    <dbReference type="NCBI Taxonomy" id="417176"/>
    <lineage>
        <taxon>Eukaryota</taxon>
        <taxon>Fungi</taxon>
        <taxon>Fungi incertae sedis</taxon>
        <taxon>Zoopagomycota</taxon>
        <taxon>Kickxellomycotina</taxon>
        <taxon>Kickxellomycetes</taxon>
        <taxon>Kickxellales</taxon>
        <taxon>Kickxellaceae</taxon>
        <taxon>Coemansia</taxon>
    </lineage>
</organism>
<feature type="non-terminal residue" evidence="1">
    <location>
        <position position="365"/>
    </location>
</feature>
<dbReference type="EMBL" id="JANBVB010002299">
    <property type="protein sequence ID" value="KAJ2886770.1"/>
    <property type="molecule type" value="Genomic_DNA"/>
</dbReference>
<accession>A0ACC1LX94</accession>
<reference evidence="1" key="1">
    <citation type="submission" date="2022-07" db="EMBL/GenBank/DDBJ databases">
        <title>Phylogenomic reconstructions and comparative analyses of Kickxellomycotina fungi.</title>
        <authorList>
            <person name="Reynolds N.K."/>
            <person name="Stajich J.E."/>
            <person name="Barry K."/>
            <person name="Grigoriev I.V."/>
            <person name="Crous P."/>
            <person name="Smith M.E."/>
        </authorList>
    </citation>
    <scope>NUCLEOTIDE SEQUENCE</scope>
    <source>
        <strain evidence="1">CBS 190363</strain>
    </source>
</reference>
<gene>
    <name evidence="1" type="ORF">IWW38_005201</name>
</gene>